<dbReference type="Pfam" id="PF20665">
    <property type="entry name" value="Zw10_middle"/>
    <property type="match status" value="1"/>
</dbReference>
<dbReference type="PANTHER" id="PTHR12205:SF0">
    <property type="entry name" value="CENTROMERE_KINETOCHORE PROTEIN ZW10 HOMOLOG"/>
    <property type="match status" value="1"/>
</dbReference>
<organism evidence="3 4">
    <name type="scientific">Diatraea saccharalis</name>
    <name type="common">sugarcane borer</name>
    <dbReference type="NCBI Taxonomy" id="40085"/>
    <lineage>
        <taxon>Eukaryota</taxon>
        <taxon>Metazoa</taxon>
        <taxon>Ecdysozoa</taxon>
        <taxon>Arthropoda</taxon>
        <taxon>Hexapoda</taxon>
        <taxon>Insecta</taxon>
        <taxon>Pterygota</taxon>
        <taxon>Neoptera</taxon>
        <taxon>Endopterygota</taxon>
        <taxon>Lepidoptera</taxon>
        <taxon>Glossata</taxon>
        <taxon>Ditrysia</taxon>
        <taxon>Pyraloidea</taxon>
        <taxon>Crambidae</taxon>
        <taxon>Crambinae</taxon>
        <taxon>Diatraea</taxon>
    </lineage>
</organism>
<dbReference type="GO" id="GO:1990423">
    <property type="term" value="C:RZZ complex"/>
    <property type="evidence" value="ECO:0007669"/>
    <property type="project" value="TreeGrafter"/>
</dbReference>
<evidence type="ECO:0000313" key="4">
    <source>
        <dbReference type="Proteomes" id="UP001153714"/>
    </source>
</evidence>
<gene>
    <name evidence="3" type="ORF">DIATSA_LOCUS2904</name>
</gene>
<keyword evidence="4" id="KW-1185">Reference proteome</keyword>
<dbReference type="GO" id="GO:0007094">
    <property type="term" value="P:mitotic spindle assembly checkpoint signaling"/>
    <property type="evidence" value="ECO:0007669"/>
    <property type="project" value="TreeGrafter"/>
</dbReference>
<sequence>MSLLSTVLQEADKASSEQRQKLCDQLLPRIKELDERIQLITFDLQQNFIDLYVHFTPTKSLEQLNYINRKGNILTDYEKLLQEFEILHENCKRKDEEIIKHQDKLNESMKSFKESCILVEAKRILEKAEHESRRTNYSEAIMSTKRLQDQLKSLKFGDKLMKGLSNLKAQTQNQLSIYIALVNIEWEEIFKWTERKSVFYLTYCLSVQQSDPLLIQKVLKTMYNAGIMNAELGQFSHFFIDKLLHNVIRYNCDIYTEDNLGALEFNIKINMNDGKKPNYQTIFTNLTAVFEFLETTLGSQFECDKKFIEVFASSVREKFFNKIIDECIKYNLPSCESTYESYKNIVLELDCFNKFLIDIRFVDAERSPLNEYIDDTDCVLYRKKCNKLLMQVRSLLSESLLNAKEIVGIAQNEDNDSILDVTEKEFIWDLNRPLFLPQCEISQSVKKIMGLIVNYLEESSKLPEKYQNRLVLSIRDIAVMYQTLVPTKFKTELESCPWAIALFFNNCFYLAHGLIGPPWKLTLPTNLADMLMTVLLDCIQDLRVIGLEKMSLFLEKKKKMIVESVLESNGKYFDNITLRTKFHCINL</sequence>
<dbReference type="AlphaFoldDB" id="A0A9P0BZ11"/>
<dbReference type="GO" id="GO:0005737">
    <property type="term" value="C:cytoplasm"/>
    <property type="evidence" value="ECO:0007669"/>
    <property type="project" value="GOC"/>
</dbReference>
<feature type="domain" description="Centromere/kinetochore protein zw10 C-terminal" evidence="2">
    <location>
        <begin position="436"/>
        <end position="559"/>
    </location>
</feature>
<evidence type="ECO:0000259" key="2">
    <source>
        <dbReference type="Pfam" id="PF20666"/>
    </source>
</evidence>
<dbReference type="InterPro" id="IPR048344">
    <property type="entry name" value="Zw10_middle"/>
</dbReference>
<protein>
    <submittedName>
        <fullName evidence="3">Uncharacterized protein</fullName>
    </submittedName>
</protein>
<dbReference type="OrthoDB" id="534815at2759"/>
<dbReference type="InterPro" id="IPR048343">
    <property type="entry name" value="ZW10_C"/>
</dbReference>
<proteinExistence type="predicted"/>
<reference evidence="3" key="2">
    <citation type="submission" date="2022-10" db="EMBL/GenBank/DDBJ databases">
        <authorList>
            <consortium name="ENA_rothamsted_submissions"/>
            <consortium name="culmorum"/>
            <person name="King R."/>
        </authorList>
    </citation>
    <scope>NUCLEOTIDE SEQUENCE</scope>
</reference>
<name>A0A9P0BZ11_9NEOP</name>
<evidence type="ECO:0000259" key="1">
    <source>
        <dbReference type="Pfam" id="PF20665"/>
    </source>
</evidence>
<dbReference type="Proteomes" id="UP001153714">
    <property type="component" value="Chromosome 13"/>
</dbReference>
<dbReference type="GO" id="GO:0006888">
    <property type="term" value="P:endoplasmic reticulum to Golgi vesicle-mediated transport"/>
    <property type="evidence" value="ECO:0007669"/>
    <property type="project" value="TreeGrafter"/>
</dbReference>
<reference evidence="3" key="1">
    <citation type="submission" date="2021-12" db="EMBL/GenBank/DDBJ databases">
        <authorList>
            <person name="King R."/>
        </authorList>
    </citation>
    <scope>NUCLEOTIDE SEQUENCE</scope>
</reference>
<dbReference type="Pfam" id="PF20666">
    <property type="entry name" value="ZW10_C"/>
    <property type="match status" value="1"/>
</dbReference>
<feature type="domain" description="Centromere/kinetochore protein zw10 middle" evidence="1">
    <location>
        <begin position="195"/>
        <end position="396"/>
    </location>
</feature>
<evidence type="ECO:0000313" key="3">
    <source>
        <dbReference type="EMBL" id="CAH0749435.1"/>
    </source>
</evidence>
<dbReference type="PANTHER" id="PTHR12205">
    <property type="entry name" value="CENTROMERE/KINETOCHORE PROTEIN ZW10"/>
    <property type="match status" value="1"/>
</dbReference>
<dbReference type="EMBL" id="OU893344">
    <property type="protein sequence ID" value="CAH0749435.1"/>
    <property type="molecule type" value="Genomic_DNA"/>
</dbReference>
<accession>A0A9P0BZ11</accession>